<organism evidence="2 3">
    <name type="scientific">Corchorus capsularis</name>
    <name type="common">Jute</name>
    <dbReference type="NCBI Taxonomy" id="210143"/>
    <lineage>
        <taxon>Eukaryota</taxon>
        <taxon>Viridiplantae</taxon>
        <taxon>Streptophyta</taxon>
        <taxon>Embryophyta</taxon>
        <taxon>Tracheophyta</taxon>
        <taxon>Spermatophyta</taxon>
        <taxon>Magnoliopsida</taxon>
        <taxon>eudicotyledons</taxon>
        <taxon>Gunneridae</taxon>
        <taxon>Pentapetalae</taxon>
        <taxon>rosids</taxon>
        <taxon>malvids</taxon>
        <taxon>Malvales</taxon>
        <taxon>Malvaceae</taxon>
        <taxon>Grewioideae</taxon>
        <taxon>Apeibeae</taxon>
        <taxon>Corchorus</taxon>
    </lineage>
</organism>
<evidence type="ECO:0000313" key="2">
    <source>
        <dbReference type="EMBL" id="OMO71693.1"/>
    </source>
</evidence>
<protein>
    <recommendedName>
        <fullName evidence="4">Hydrophobin</fullName>
    </recommendedName>
</protein>
<evidence type="ECO:0008006" key="4">
    <source>
        <dbReference type="Google" id="ProtNLM"/>
    </source>
</evidence>
<proteinExistence type="predicted"/>
<reference evidence="2 3" key="1">
    <citation type="submission" date="2013-09" db="EMBL/GenBank/DDBJ databases">
        <title>Corchorus capsularis genome sequencing.</title>
        <authorList>
            <person name="Alam M."/>
            <person name="Haque M.S."/>
            <person name="Islam M.S."/>
            <person name="Emdad E.M."/>
            <person name="Islam M.M."/>
            <person name="Ahmed B."/>
            <person name="Halim A."/>
            <person name="Hossen Q.M.M."/>
            <person name="Hossain M.Z."/>
            <person name="Ahmed R."/>
            <person name="Khan M.M."/>
            <person name="Islam R."/>
            <person name="Rashid M.M."/>
            <person name="Khan S.A."/>
            <person name="Rahman M.S."/>
            <person name="Alam M."/>
        </authorList>
    </citation>
    <scope>NUCLEOTIDE SEQUENCE [LARGE SCALE GENOMIC DNA]</scope>
    <source>
        <strain evidence="3">cv. CVL-1</strain>
        <tissue evidence="2">Whole seedling</tissue>
    </source>
</reference>
<dbReference type="EMBL" id="AWWV01011558">
    <property type="protein sequence ID" value="OMO71693.1"/>
    <property type="molecule type" value="Genomic_DNA"/>
</dbReference>
<keyword evidence="1" id="KW-0732">Signal</keyword>
<sequence>MAILLAALVTLTASQSCLPGGTSCASTNKPCCTAKETQRLIEVSSV</sequence>
<evidence type="ECO:0000313" key="3">
    <source>
        <dbReference type="Proteomes" id="UP000188268"/>
    </source>
</evidence>
<gene>
    <name evidence="2" type="ORF">CCACVL1_18101</name>
</gene>
<accession>A0A1R3HN21</accession>
<feature type="chain" id="PRO_5012141935" description="Hydrophobin" evidence="1">
    <location>
        <begin position="17"/>
        <end position="46"/>
    </location>
</feature>
<dbReference type="AlphaFoldDB" id="A0A1R3HN21"/>
<keyword evidence="3" id="KW-1185">Reference proteome</keyword>
<feature type="signal peptide" evidence="1">
    <location>
        <begin position="1"/>
        <end position="16"/>
    </location>
</feature>
<name>A0A1R3HN21_COCAP</name>
<comment type="caution">
    <text evidence="2">The sequence shown here is derived from an EMBL/GenBank/DDBJ whole genome shotgun (WGS) entry which is preliminary data.</text>
</comment>
<dbReference type="Proteomes" id="UP000188268">
    <property type="component" value="Unassembled WGS sequence"/>
</dbReference>
<evidence type="ECO:0000256" key="1">
    <source>
        <dbReference type="SAM" id="SignalP"/>
    </source>
</evidence>
<dbReference type="Gramene" id="OMO71693">
    <property type="protein sequence ID" value="OMO71693"/>
    <property type="gene ID" value="CCACVL1_18101"/>
</dbReference>